<evidence type="ECO:0000313" key="2">
    <source>
        <dbReference type="Proteomes" id="UP001209540"/>
    </source>
</evidence>
<dbReference type="AlphaFoldDB" id="A0AAD5PG06"/>
<reference evidence="1" key="1">
    <citation type="journal article" date="2022" name="IScience">
        <title>Evolution of zygomycete secretomes and the origins of terrestrial fungal ecologies.</title>
        <authorList>
            <person name="Chang Y."/>
            <person name="Wang Y."/>
            <person name="Mondo S."/>
            <person name="Ahrendt S."/>
            <person name="Andreopoulos W."/>
            <person name="Barry K."/>
            <person name="Beard J."/>
            <person name="Benny G.L."/>
            <person name="Blankenship S."/>
            <person name="Bonito G."/>
            <person name="Cuomo C."/>
            <person name="Desiro A."/>
            <person name="Gervers K.A."/>
            <person name="Hundley H."/>
            <person name="Kuo A."/>
            <person name="LaButti K."/>
            <person name="Lang B.F."/>
            <person name="Lipzen A."/>
            <person name="O'Donnell K."/>
            <person name="Pangilinan J."/>
            <person name="Reynolds N."/>
            <person name="Sandor L."/>
            <person name="Smith M.E."/>
            <person name="Tsang A."/>
            <person name="Grigoriev I.V."/>
            <person name="Stajich J.E."/>
            <person name="Spatafora J.W."/>
        </authorList>
    </citation>
    <scope>NUCLEOTIDE SEQUENCE</scope>
    <source>
        <strain evidence="1">RSA 2281</strain>
    </source>
</reference>
<dbReference type="EMBL" id="JAIXMP010000009">
    <property type="protein sequence ID" value="KAI9268113.1"/>
    <property type="molecule type" value="Genomic_DNA"/>
</dbReference>
<evidence type="ECO:0000313" key="1">
    <source>
        <dbReference type="EMBL" id="KAI9268113.1"/>
    </source>
</evidence>
<dbReference type="PANTHER" id="PTHR28180:SF2">
    <property type="entry name" value="PEROXISOMAL PROTEIN 2"/>
    <property type="match status" value="1"/>
</dbReference>
<dbReference type="Proteomes" id="UP001209540">
    <property type="component" value="Unassembled WGS sequence"/>
</dbReference>
<reference evidence="1" key="2">
    <citation type="submission" date="2023-02" db="EMBL/GenBank/DDBJ databases">
        <authorList>
            <consortium name="DOE Joint Genome Institute"/>
            <person name="Mondo S.J."/>
            <person name="Chang Y."/>
            <person name="Wang Y."/>
            <person name="Ahrendt S."/>
            <person name="Andreopoulos W."/>
            <person name="Barry K."/>
            <person name="Beard J."/>
            <person name="Benny G.L."/>
            <person name="Blankenship S."/>
            <person name="Bonito G."/>
            <person name="Cuomo C."/>
            <person name="Desiro A."/>
            <person name="Gervers K.A."/>
            <person name="Hundley H."/>
            <person name="Kuo A."/>
            <person name="LaButti K."/>
            <person name="Lang B.F."/>
            <person name="Lipzen A."/>
            <person name="O'Donnell K."/>
            <person name="Pangilinan J."/>
            <person name="Reynolds N."/>
            <person name="Sandor L."/>
            <person name="Smith M.W."/>
            <person name="Tsang A."/>
            <person name="Grigoriev I.V."/>
            <person name="Stajich J.E."/>
            <person name="Spatafora J.W."/>
        </authorList>
    </citation>
    <scope>NUCLEOTIDE SEQUENCE</scope>
    <source>
        <strain evidence="1">RSA 2281</strain>
    </source>
</reference>
<sequence>MTSLVKVLGEIQSLYTSTQGTARNQVWYILAAVVMSTLNRAQDIPTVYKTATQSIQQEEEKVQVMMRLREGIFKTFAIVGYPRVINSLQALQADAPKEILAQLPTQPIRSESTWHDITQQRERGNQLFDAIYERHSERVREHMYHAYPDLGQTAIHHLYGPILSEASIISAKETSLIMVAGLMVQDVPAQLKGHRYGALNLGNQQEDLKRVENLVDLLSRYYSITQ</sequence>
<dbReference type="PANTHER" id="PTHR28180">
    <property type="entry name" value="CONSERVED MITOCHONDRIAL PROTEIN-RELATED"/>
    <property type="match status" value="1"/>
</dbReference>
<accession>A0AAD5PG06</accession>
<organism evidence="1 2">
    <name type="scientific">Phascolomyces articulosus</name>
    <dbReference type="NCBI Taxonomy" id="60185"/>
    <lineage>
        <taxon>Eukaryota</taxon>
        <taxon>Fungi</taxon>
        <taxon>Fungi incertae sedis</taxon>
        <taxon>Mucoromycota</taxon>
        <taxon>Mucoromycotina</taxon>
        <taxon>Mucoromycetes</taxon>
        <taxon>Mucorales</taxon>
        <taxon>Lichtheimiaceae</taxon>
        <taxon>Phascolomyces</taxon>
    </lineage>
</organism>
<proteinExistence type="predicted"/>
<protein>
    <submittedName>
        <fullName evidence="1">AhpD-like protein</fullName>
    </submittedName>
</protein>
<dbReference type="InterPro" id="IPR052999">
    <property type="entry name" value="PTS1_Protein"/>
</dbReference>
<dbReference type="SUPFAM" id="SSF69118">
    <property type="entry name" value="AhpD-like"/>
    <property type="match status" value="1"/>
</dbReference>
<gene>
    <name evidence="1" type="ORF">BDA99DRAFT_504875</name>
</gene>
<dbReference type="Gene3D" id="1.20.1290.10">
    <property type="entry name" value="AhpD-like"/>
    <property type="match status" value="1"/>
</dbReference>
<name>A0AAD5PG06_9FUNG</name>
<dbReference type="InterPro" id="IPR029032">
    <property type="entry name" value="AhpD-like"/>
</dbReference>
<comment type="caution">
    <text evidence="1">The sequence shown here is derived from an EMBL/GenBank/DDBJ whole genome shotgun (WGS) entry which is preliminary data.</text>
</comment>
<keyword evidence="2" id="KW-1185">Reference proteome</keyword>